<protein>
    <submittedName>
        <fullName evidence="1">Uncharacterized protein</fullName>
    </submittedName>
</protein>
<dbReference type="AlphaFoldDB" id="A0A348FVJ8"/>
<dbReference type="OrthoDB" id="9799894at2"/>
<keyword evidence="2" id="KW-1185">Reference proteome</keyword>
<dbReference type="Proteomes" id="UP000266934">
    <property type="component" value="Chromosome"/>
</dbReference>
<dbReference type="PIRSF" id="PIRSF032131">
    <property type="entry name" value="UCP032131"/>
    <property type="match status" value="1"/>
</dbReference>
<dbReference type="EMBL" id="AP018907">
    <property type="protein sequence ID" value="BBF91331.1"/>
    <property type="molecule type" value="Genomic_DNA"/>
</dbReference>
<dbReference type="RefSeq" id="WP_126396465.1">
    <property type="nucleotide sequence ID" value="NZ_AP018907.1"/>
</dbReference>
<dbReference type="KEGG" id="blag:BLTE_00160"/>
<sequence length="155" mass="16765">MIRYALRCEGGHAFESWFPSFEAYEQQRQRGLVACPLCGSAKVEKQLMAPSVVRAGRAGPAIPAAVPEAAPPAQPVALMSPQDQELRAKLQALRTHLTENSDYVGPGFADEARRMHAGESVHRSIWGEATAEDARALAEDGIEVVPLPPAFEDCN</sequence>
<name>A0A348FVJ8_9HYPH</name>
<proteinExistence type="predicted"/>
<reference evidence="1 2" key="1">
    <citation type="submission" date="2018-08" db="EMBL/GenBank/DDBJ databases">
        <title>Complete genome sequencing of Blastochloris tepida GI.</title>
        <authorList>
            <person name="Tsukatani Y."/>
            <person name="Mori H."/>
        </authorList>
    </citation>
    <scope>NUCLEOTIDE SEQUENCE [LARGE SCALE GENOMIC DNA]</scope>
    <source>
        <strain evidence="1 2">GI</strain>
    </source>
</reference>
<dbReference type="InterPro" id="IPR009562">
    <property type="entry name" value="DUF1178"/>
</dbReference>
<accession>A0A348FVJ8</accession>
<evidence type="ECO:0000313" key="1">
    <source>
        <dbReference type="EMBL" id="BBF91331.1"/>
    </source>
</evidence>
<dbReference type="Pfam" id="PF06676">
    <property type="entry name" value="DUF1178"/>
    <property type="match status" value="1"/>
</dbReference>
<evidence type="ECO:0000313" key="2">
    <source>
        <dbReference type="Proteomes" id="UP000266934"/>
    </source>
</evidence>
<gene>
    <name evidence="1" type="ORF">BLTE_00160</name>
</gene>
<organism evidence="1 2">
    <name type="scientific">Blastochloris tepida</name>
    <dbReference type="NCBI Taxonomy" id="2233851"/>
    <lineage>
        <taxon>Bacteria</taxon>
        <taxon>Pseudomonadati</taxon>
        <taxon>Pseudomonadota</taxon>
        <taxon>Alphaproteobacteria</taxon>
        <taxon>Hyphomicrobiales</taxon>
        <taxon>Blastochloridaceae</taxon>
        <taxon>Blastochloris</taxon>
    </lineage>
</organism>